<evidence type="ECO:0000256" key="7">
    <source>
        <dbReference type="ARBA" id="ARBA00022777"/>
    </source>
</evidence>
<dbReference type="InterPro" id="IPR050428">
    <property type="entry name" value="TCS_sensor_his_kinase"/>
</dbReference>
<protein>
    <recommendedName>
        <fullName evidence="3">histidine kinase</fullName>
        <ecNumber evidence="3">2.7.13.3</ecNumber>
    </recommendedName>
</protein>
<reference evidence="14" key="2">
    <citation type="submission" date="2020-09" db="EMBL/GenBank/DDBJ databases">
        <authorList>
            <person name="Sun Q."/>
            <person name="Sedlacek I."/>
        </authorList>
    </citation>
    <scope>NUCLEOTIDE SEQUENCE</scope>
    <source>
        <strain evidence="14">CCM 7684</strain>
    </source>
</reference>
<dbReference type="Pfam" id="PF08521">
    <property type="entry name" value="2CSK_N"/>
    <property type="match status" value="1"/>
</dbReference>
<evidence type="ECO:0000256" key="8">
    <source>
        <dbReference type="ARBA" id="ARBA00022989"/>
    </source>
</evidence>
<comment type="caution">
    <text evidence="14">The sequence shown here is derived from an EMBL/GenBank/DDBJ whole genome shotgun (WGS) entry which is preliminary data.</text>
</comment>
<keyword evidence="10" id="KW-0472">Membrane</keyword>
<keyword evidence="7 14" id="KW-0418">Kinase</keyword>
<dbReference type="EC" id="2.7.13.3" evidence="3"/>
<dbReference type="PANTHER" id="PTHR45436:SF1">
    <property type="entry name" value="SENSOR PROTEIN QSEC"/>
    <property type="match status" value="1"/>
</dbReference>
<keyword evidence="9" id="KW-0902">Two-component regulatory system</keyword>
<evidence type="ECO:0000256" key="3">
    <source>
        <dbReference type="ARBA" id="ARBA00012438"/>
    </source>
</evidence>
<feature type="domain" description="Histidine kinase" evidence="12">
    <location>
        <begin position="246"/>
        <end position="459"/>
    </location>
</feature>
<dbReference type="InterPro" id="IPR013727">
    <property type="entry name" value="2CSK_N"/>
</dbReference>
<comment type="subcellular location">
    <subcellularLocation>
        <location evidence="2">Membrane</location>
    </subcellularLocation>
</comment>
<dbReference type="Gene3D" id="1.10.287.130">
    <property type="match status" value="1"/>
</dbReference>
<dbReference type="PROSITE" id="PS50109">
    <property type="entry name" value="HIS_KIN"/>
    <property type="match status" value="1"/>
</dbReference>
<gene>
    <name evidence="14" type="primary">tctE</name>
    <name evidence="14" type="ORF">GCM10007276_31970</name>
</gene>
<evidence type="ECO:0000256" key="5">
    <source>
        <dbReference type="ARBA" id="ARBA00022679"/>
    </source>
</evidence>
<dbReference type="InterPro" id="IPR003594">
    <property type="entry name" value="HATPase_dom"/>
</dbReference>
<dbReference type="Pfam" id="PF00512">
    <property type="entry name" value="HisKA"/>
    <property type="match status" value="1"/>
</dbReference>
<dbReference type="SUPFAM" id="SSF55874">
    <property type="entry name" value="ATPase domain of HSP90 chaperone/DNA topoisomerase II/histidine kinase"/>
    <property type="match status" value="1"/>
</dbReference>
<dbReference type="SMART" id="SM00388">
    <property type="entry name" value="HisKA"/>
    <property type="match status" value="1"/>
</dbReference>
<keyword evidence="15" id="KW-1185">Reference proteome</keyword>
<dbReference type="CDD" id="cd00082">
    <property type="entry name" value="HisKA"/>
    <property type="match status" value="1"/>
</dbReference>
<evidence type="ECO:0000256" key="6">
    <source>
        <dbReference type="ARBA" id="ARBA00022692"/>
    </source>
</evidence>
<dbReference type="AlphaFoldDB" id="A0A8J2YLR5"/>
<dbReference type="GO" id="GO:0000155">
    <property type="term" value="F:phosphorelay sensor kinase activity"/>
    <property type="evidence" value="ECO:0007669"/>
    <property type="project" value="InterPro"/>
</dbReference>
<accession>A0A8J2YLR5</accession>
<keyword evidence="6" id="KW-0812">Transmembrane</keyword>
<dbReference type="SMART" id="SM00387">
    <property type="entry name" value="HATPase_c"/>
    <property type="match status" value="1"/>
</dbReference>
<feature type="domain" description="HAMP" evidence="13">
    <location>
        <begin position="186"/>
        <end position="238"/>
    </location>
</feature>
<dbReference type="EMBL" id="BMCP01000005">
    <property type="protein sequence ID" value="GGE52557.1"/>
    <property type="molecule type" value="Genomic_DNA"/>
</dbReference>
<dbReference type="InterPro" id="IPR036890">
    <property type="entry name" value="HATPase_C_sf"/>
</dbReference>
<dbReference type="InterPro" id="IPR005467">
    <property type="entry name" value="His_kinase_dom"/>
</dbReference>
<evidence type="ECO:0000256" key="1">
    <source>
        <dbReference type="ARBA" id="ARBA00000085"/>
    </source>
</evidence>
<keyword evidence="8" id="KW-1133">Transmembrane helix</keyword>
<evidence type="ECO:0000256" key="2">
    <source>
        <dbReference type="ARBA" id="ARBA00004370"/>
    </source>
</evidence>
<proteinExistence type="predicted"/>
<dbReference type="PANTHER" id="PTHR45436">
    <property type="entry name" value="SENSOR HISTIDINE KINASE YKOH"/>
    <property type="match status" value="1"/>
</dbReference>
<evidence type="ECO:0000256" key="11">
    <source>
        <dbReference type="SAM" id="MobiDB-lite"/>
    </source>
</evidence>
<dbReference type="RefSeq" id="WP_188410828.1">
    <property type="nucleotide sequence ID" value="NZ_BMCP01000005.1"/>
</dbReference>
<evidence type="ECO:0000259" key="13">
    <source>
        <dbReference type="PROSITE" id="PS50885"/>
    </source>
</evidence>
<organism evidence="14 15">
    <name type="scientific">Agaricicola taiwanensis</name>
    <dbReference type="NCBI Taxonomy" id="591372"/>
    <lineage>
        <taxon>Bacteria</taxon>
        <taxon>Pseudomonadati</taxon>
        <taxon>Pseudomonadota</taxon>
        <taxon>Alphaproteobacteria</taxon>
        <taxon>Rhodobacterales</taxon>
        <taxon>Paracoccaceae</taxon>
        <taxon>Agaricicola</taxon>
    </lineage>
</organism>
<name>A0A8J2YLR5_9RHOB</name>
<comment type="catalytic activity">
    <reaction evidence="1">
        <text>ATP + protein L-histidine = ADP + protein N-phospho-L-histidine.</text>
        <dbReference type="EC" id="2.7.13.3"/>
    </reaction>
</comment>
<sequence length="481" mass="53016">MKRRLTSLKSRLLSWLLLATGLVLSINLVVSVSSALHFADTAYDSALFGSARSIANGLVSRNGTLDVVVPAVALEMLGSTRGRQIFHRVRSPEGRVLAGFKDAPEPPSRVSHRPQYFDAVYRGINLRWVATYIPVATPEERGLVLVQVGEPRSEREILSHRIVLTTLLQQLPLALLAAGVIWWGVHRSLRPLVETGRQIKNRSERDRTPISEQDIPSEVRPLIRAINDLLQRTAREVEIQEQFIADASHQLKTPLAILRANTDLALRQPTREDTHEILRRIRATIEQTSRLTHQLLALLSIDARANMPKAVIDLSDVVSRVTAERVPSAMSREVDLGVEIDEQPVRLMADQVLIAELVGNLIDNAVHYGGPGGRVTLRTSRREKWAVLEVMDNGPGIAPEHRELVFRRFATINNDGGNSCGLGLAVVRQIAEAHGGDVTLSAPDEGTGLTVTVRLPNRGVPPLQHRKSRASSARAQAEHAV</sequence>
<feature type="region of interest" description="Disordered" evidence="11">
    <location>
        <begin position="455"/>
        <end position="481"/>
    </location>
</feature>
<evidence type="ECO:0000256" key="4">
    <source>
        <dbReference type="ARBA" id="ARBA00022553"/>
    </source>
</evidence>
<keyword evidence="5" id="KW-0808">Transferase</keyword>
<dbReference type="InterPro" id="IPR036097">
    <property type="entry name" value="HisK_dim/P_sf"/>
</dbReference>
<dbReference type="PROSITE" id="PS50885">
    <property type="entry name" value="HAMP"/>
    <property type="match status" value="1"/>
</dbReference>
<keyword evidence="4" id="KW-0597">Phosphoprotein</keyword>
<dbReference type="Gene3D" id="3.30.565.10">
    <property type="entry name" value="Histidine kinase-like ATPase, C-terminal domain"/>
    <property type="match status" value="1"/>
</dbReference>
<evidence type="ECO:0000259" key="12">
    <source>
        <dbReference type="PROSITE" id="PS50109"/>
    </source>
</evidence>
<dbReference type="SUPFAM" id="SSF47384">
    <property type="entry name" value="Homodimeric domain of signal transducing histidine kinase"/>
    <property type="match status" value="1"/>
</dbReference>
<dbReference type="InterPro" id="IPR004358">
    <property type="entry name" value="Sig_transdc_His_kin-like_C"/>
</dbReference>
<evidence type="ECO:0000256" key="10">
    <source>
        <dbReference type="ARBA" id="ARBA00023136"/>
    </source>
</evidence>
<dbReference type="Proteomes" id="UP000602745">
    <property type="component" value="Unassembled WGS sequence"/>
</dbReference>
<dbReference type="Pfam" id="PF02518">
    <property type="entry name" value="HATPase_c"/>
    <property type="match status" value="1"/>
</dbReference>
<dbReference type="PRINTS" id="PR00344">
    <property type="entry name" value="BCTRLSENSOR"/>
</dbReference>
<reference evidence="14" key="1">
    <citation type="journal article" date="2014" name="Int. J. Syst. Evol. Microbiol.">
        <title>Complete genome sequence of Corynebacterium casei LMG S-19264T (=DSM 44701T), isolated from a smear-ripened cheese.</title>
        <authorList>
            <consortium name="US DOE Joint Genome Institute (JGI-PGF)"/>
            <person name="Walter F."/>
            <person name="Albersmeier A."/>
            <person name="Kalinowski J."/>
            <person name="Ruckert C."/>
        </authorList>
    </citation>
    <scope>NUCLEOTIDE SEQUENCE</scope>
    <source>
        <strain evidence="14">CCM 7684</strain>
    </source>
</reference>
<evidence type="ECO:0000313" key="14">
    <source>
        <dbReference type="EMBL" id="GGE52557.1"/>
    </source>
</evidence>
<dbReference type="CDD" id="cd00075">
    <property type="entry name" value="HATPase"/>
    <property type="match status" value="1"/>
</dbReference>
<dbReference type="GO" id="GO:0005886">
    <property type="term" value="C:plasma membrane"/>
    <property type="evidence" value="ECO:0007669"/>
    <property type="project" value="TreeGrafter"/>
</dbReference>
<evidence type="ECO:0000256" key="9">
    <source>
        <dbReference type="ARBA" id="ARBA00023012"/>
    </source>
</evidence>
<dbReference type="InterPro" id="IPR003661">
    <property type="entry name" value="HisK_dim/P_dom"/>
</dbReference>
<dbReference type="InterPro" id="IPR003660">
    <property type="entry name" value="HAMP_dom"/>
</dbReference>
<evidence type="ECO:0000313" key="15">
    <source>
        <dbReference type="Proteomes" id="UP000602745"/>
    </source>
</evidence>